<dbReference type="PANTHER" id="PTHR33938">
    <property type="entry name" value="FERULOYL ESTERASE B-RELATED"/>
    <property type="match status" value="1"/>
</dbReference>
<accession>A0AAI9Z6I5</accession>
<evidence type="ECO:0000256" key="4">
    <source>
        <dbReference type="ARBA" id="ARBA00022801"/>
    </source>
</evidence>
<keyword evidence="1" id="KW-0719">Serine esterase</keyword>
<keyword evidence="9" id="KW-1185">Reference proteome</keyword>
<dbReference type="GeneID" id="85333682"/>
<keyword evidence="5" id="KW-1015">Disulfide bond</keyword>
<evidence type="ECO:0000313" key="9">
    <source>
        <dbReference type="Proteomes" id="UP001240678"/>
    </source>
</evidence>
<comment type="caution">
    <text evidence="8">The sequence shown here is derived from an EMBL/GenBank/DDBJ whole genome shotgun (WGS) entry which is preliminary data.</text>
</comment>
<dbReference type="Proteomes" id="UP001240678">
    <property type="component" value="Unassembled WGS sequence"/>
</dbReference>
<keyword evidence="2" id="KW-0624">Polysaccharide degradation</keyword>
<name>A0AAI9Z6I5_9PEZI</name>
<dbReference type="InterPro" id="IPR011118">
    <property type="entry name" value="Tannase/feruloyl_esterase"/>
</dbReference>
<keyword evidence="4 7" id="KW-0378">Hydrolase</keyword>
<dbReference type="AlphaFoldDB" id="A0AAI9Z6I5"/>
<evidence type="ECO:0000256" key="1">
    <source>
        <dbReference type="ARBA" id="ARBA00022487"/>
    </source>
</evidence>
<dbReference type="Pfam" id="PF07519">
    <property type="entry name" value="Tannase"/>
    <property type="match status" value="1"/>
</dbReference>
<dbReference type="EC" id="3.1.1.-" evidence="7"/>
<evidence type="ECO:0000256" key="3">
    <source>
        <dbReference type="ARBA" id="ARBA00022729"/>
    </source>
</evidence>
<organism evidence="8 9">
    <name type="scientific">Colletotrichum costaricense</name>
    <dbReference type="NCBI Taxonomy" id="1209916"/>
    <lineage>
        <taxon>Eukaryota</taxon>
        <taxon>Fungi</taxon>
        <taxon>Dikarya</taxon>
        <taxon>Ascomycota</taxon>
        <taxon>Pezizomycotina</taxon>
        <taxon>Sordariomycetes</taxon>
        <taxon>Hypocreomycetidae</taxon>
        <taxon>Glomerellales</taxon>
        <taxon>Glomerellaceae</taxon>
        <taxon>Colletotrichum</taxon>
        <taxon>Colletotrichum acutatum species complex</taxon>
    </lineage>
</organism>
<evidence type="ECO:0000256" key="5">
    <source>
        <dbReference type="ARBA" id="ARBA00023157"/>
    </source>
</evidence>
<evidence type="ECO:0000256" key="2">
    <source>
        <dbReference type="ARBA" id="ARBA00022651"/>
    </source>
</evidence>
<reference evidence="8 9" key="1">
    <citation type="submission" date="2016-10" db="EMBL/GenBank/DDBJ databases">
        <title>The genome sequence of Colletotrichum fioriniae PJ7.</title>
        <authorList>
            <person name="Baroncelli R."/>
        </authorList>
    </citation>
    <scope>NUCLEOTIDE SEQUENCE [LARGE SCALE GENOMIC DNA]</scope>
    <source>
        <strain evidence="8 9">IMI 309622</strain>
    </source>
</reference>
<evidence type="ECO:0000256" key="6">
    <source>
        <dbReference type="ARBA" id="ARBA00034075"/>
    </source>
</evidence>
<evidence type="ECO:0000256" key="7">
    <source>
        <dbReference type="RuleBase" id="RU361238"/>
    </source>
</evidence>
<dbReference type="RefSeq" id="XP_060318785.1">
    <property type="nucleotide sequence ID" value="XM_060450135.1"/>
</dbReference>
<keyword evidence="3" id="KW-0732">Signal</keyword>
<dbReference type="GO" id="GO:0030600">
    <property type="term" value="F:feruloyl esterase activity"/>
    <property type="evidence" value="ECO:0007669"/>
    <property type="project" value="UniProtKB-EC"/>
</dbReference>
<comment type="similarity">
    <text evidence="7">Belongs to the tannase family.</text>
</comment>
<sequence length="148" mass="16588">MTLRPENYTVVSGLNHFNIDTWDGDLSAFQNRGGKLLHWHGLADGVLSKALDEFYRFFRISGMSHCGSGNGATFISHQSASTASLALEENVLMAMVRWVESEVAPETIMGTRYKNGTSDSGVDFKHRHCRWPYHNVYQGVGDYKDPDT</sequence>
<protein>
    <recommendedName>
        <fullName evidence="7">Carboxylic ester hydrolase</fullName>
        <ecNumber evidence="7">3.1.1.-</ecNumber>
    </recommendedName>
</protein>
<dbReference type="EMBL" id="MOOE01000002">
    <property type="protein sequence ID" value="KAK1536623.1"/>
    <property type="molecule type" value="Genomic_DNA"/>
</dbReference>
<keyword evidence="2" id="KW-0858">Xylan degradation</keyword>
<comment type="catalytic activity">
    <reaction evidence="6">
        <text>feruloyl-polysaccharide + H2O = ferulate + polysaccharide.</text>
        <dbReference type="EC" id="3.1.1.73"/>
    </reaction>
</comment>
<keyword evidence="2" id="KW-0119">Carbohydrate metabolism</keyword>
<evidence type="ECO:0000313" key="8">
    <source>
        <dbReference type="EMBL" id="KAK1536623.1"/>
    </source>
</evidence>
<dbReference type="GO" id="GO:0045493">
    <property type="term" value="P:xylan catabolic process"/>
    <property type="evidence" value="ECO:0007669"/>
    <property type="project" value="UniProtKB-KW"/>
</dbReference>
<dbReference type="PANTHER" id="PTHR33938:SF15">
    <property type="entry name" value="FERULOYL ESTERASE B-RELATED"/>
    <property type="match status" value="1"/>
</dbReference>
<proteinExistence type="inferred from homology"/>
<gene>
    <name evidence="8" type="ORF">CCOS01_01943</name>
</gene>